<dbReference type="EMBL" id="JADBEG010000001">
    <property type="protein sequence ID" value="MBE1494018.1"/>
    <property type="molecule type" value="Genomic_DNA"/>
</dbReference>
<organism evidence="1 2">
    <name type="scientific">Amycolatopsis lexingtonensis</name>
    <dbReference type="NCBI Taxonomy" id="218822"/>
    <lineage>
        <taxon>Bacteria</taxon>
        <taxon>Bacillati</taxon>
        <taxon>Actinomycetota</taxon>
        <taxon>Actinomycetes</taxon>
        <taxon>Pseudonocardiales</taxon>
        <taxon>Pseudonocardiaceae</taxon>
        <taxon>Amycolatopsis</taxon>
    </lineage>
</organism>
<sequence>MLTRTTTALAPVRAELLRRAETEADTVLAAAEADARRTTEDAEARARDILDHARAQGRADGASQRAAELTRVRRDLRTADLEVRRQAYEHLRDEAVEAVRRLRDAPDYPELLERLTTRARELLGPDAVVTEHPAGGIVAETATRRLDLTLATVAVRAFERVAADVERLWTT</sequence>
<name>A0ABR9HSX3_9PSEU</name>
<dbReference type="RefSeq" id="WP_086862918.1">
    <property type="nucleotide sequence ID" value="NZ_JADBEG010000001.1"/>
</dbReference>
<comment type="caution">
    <text evidence="1">The sequence shown here is derived from an EMBL/GenBank/DDBJ whole genome shotgun (WGS) entry which is preliminary data.</text>
</comment>
<accession>A0ABR9HSX3</accession>
<keyword evidence="2" id="KW-1185">Reference proteome</keyword>
<dbReference type="Proteomes" id="UP000631670">
    <property type="component" value="Unassembled WGS sequence"/>
</dbReference>
<reference evidence="1 2" key="1">
    <citation type="submission" date="2020-10" db="EMBL/GenBank/DDBJ databases">
        <title>Sequencing the genomes of 1000 actinobacteria strains.</title>
        <authorList>
            <person name="Klenk H.-P."/>
        </authorList>
    </citation>
    <scope>NUCLEOTIDE SEQUENCE [LARGE SCALE GENOMIC DNA]</scope>
    <source>
        <strain evidence="1 2">DSM 44653</strain>
    </source>
</reference>
<evidence type="ECO:0000313" key="1">
    <source>
        <dbReference type="EMBL" id="MBE1494018.1"/>
    </source>
</evidence>
<evidence type="ECO:0000313" key="2">
    <source>
        <dbReference type="Proteomes" id="UP000631670"/>
    </source>
</evidence>
<proteinExistence type="predicted"/>
<protein>
    <submittedName>
        <fullName evidence="1">Vacuolar-type H+-ATPase subunit E/Vma4</fullName>
    </submittedName>
</protein>
<gene>
    <name evidence="1" type="ORF">H4696_001118</name>
</gene>